<protein>
    <submittedName>
        <fullName evidence="6">Flagellar protein FliS</fullName>
    </submittedName>
</protein>
<comment type="caution">
    <text evidence="6">The sequence shown here is derived from an EMBL/GenBank/DDBJ whole genome shotgun (WGS) entry which is preliminary data.</text>
</comment>
<evidence type="ECO:0000256" key="1">
    <source>
        <dbReference type="ARBA" id="ARBA00004514"/>
    </source>
</evidence>
<dbReference type="PANTHER" id="PTHR34773">
    <property type="entry name" value="FLAGELLAR SECRETION CHAPERONE FLIS"/>
    <property type="match status" value="1"/>
</dbReference>
<dbReference type="GO" id="GO:0044780">
    <property type="term" value="P:bacterial-type flagellum assembly"/>
    <property type="evidence" value="ECO:0007669"/>
    <property type="project" value="InterPro"/>
</dbReference>
<name>A0AAE3A4H8_9FIRM</name>
<reference evidence="6 7" key="1">
    <citation type="submission" date="2021-10" db="EMBL/GenBank/DDBJ databases">
        <title>Anaerobic single-cell dispensing facilitates the cultivation of human gut bacteria.</title>
        <authorList>
            <person name="Afrizal A."/>
        </authorList>
    </citation>
    <scope>NUCLEOTIDE SEQUENCE [LARGE SCALE GENOMIC DNA]</scope>
    <source>
        <strain evidence="6 7">CLA-AA-H273</strain>
    </source>
</reference>
<dbReference type="AlphaFoldDB" id="A0AAE3A4H8"/>
<dbReference type="Gene3D" id="1.20.120.340">
    <property type="entry name" value="Flagellar protein FliS"/>
    <property type="match status" value="1"/>
</dbReference>
<dbReference type="PANTHER" id="PTHR34773:SF1">
    <property type="entry name" value="FLAGELLAR SECRETION CHAPERONE FLIS"/>
    <property type="match status" value="1"/>
</dbReference>
<evidence type="ECO:0000256" key="5">
    <source>
        <dbReference type="ARBA" id="ARBA00023186"/>
    </source>
</evidence>
<dbReference type="InterPro" id="IPR003713">
    <property type="entry name" value="FliS"/>
</dbReference>
<evidence type="ECO:0000256" key="3">
    <source>
        <dbReference type="ARBA" id="ARBA00022490"/>
    </source>
</evidence>
<dbReference type="SUPFAM" id="SSF101116">
    <property type="entry name" value="Flagellar export chaperone FliS"/>
    <property type="match status" value="1"/>
</dbReference>
<dbReference type="Proteomes" id="UP001197795">
    <property type="component" value="Unassembled WGS sequence"/>
</dbReference>
<keyword evidence="6" id="KW-0969">Cilium</keyword>
<keyword evidence="3" id="KW-0963">Cytoplasm</keyword>
<dbReference type="EMBL" id="JAJEPV010000029">
    <property type="protein sequence ID" value="MCC2120276.1"/>
    <property type="molecule type" value="Genomic_DNA"/>
</dbReference>
<dbReference type="Pfam" id="PF02561">
    <property type="entry name" value="FliS"/>
    <property type="match status" value="1"/>
</dbReference>
<keyword evidence="6" id="KW-0966">Cell projection</keyword>
<dbReference type="CDD" id="cd16098">
    <property type="entry name" value="FliS"/>
    <property type="match status" value="1"/>
</dbReference>
<evidence type="ECO:0000256" key="4">
    <source>
        <dbReference type="ARBA" id="ARBA00022795"/>
    </source>
</evidence>
<keyword evidence="5" id="KW-0143">Chaperone</keyword>
<keyword evidence="6" id="KW-0282">Flagellum</keyword>
<keyword evidence="4" id="KW-1005">Bacterial flagellum biogenesis</keyword>
<evidence type="ECO:0000313" key="6">
    <source>
        <dbReference type="EMBL" id="MCC2120276.1"/>
    </source>
</evidence>
<dbReference type="InterPro" id="IPR036584">
    <property type="entry name" value="FliS_sf"/>
</dbReference>
<dbReference type="GO" id="GO:0071973">
    <property type="term" value="P:bacterial-type flagellum-dependent cell motility"/>
    <property type="evidence" value="ECO:0007669"/>
    <property type="project" value="TreeGrafter"/>
</dbReference>
<evidence type="ECO:0000256" key="2">
    <source>
        <dbReference type="ARBA" id="ARBA00008787"/>
    </source>
</evidence>
<organism evidence="6 7">
    <name type="scientific">Waltera acetigignens</name>
    <dbReference type="NCBI Taxonomy" id="2981769"/>
    <lineage>
        <taxon>Bacteria</taxon>
        <taxon>Bacillati</taxon>
        <taxon>Bacillota</taxon>
        <taxon>Clostridia</taxon>
        <taxon>Lachnospirales</taxon>
        <taxon>Lachnospiraceae</taxon>
        <taxon>Waltera</taxon>
    </lineage>
</organism>
<accession>A0AAE3A4H8</accession>
<evidence type="ECO:0000313" key="7">
    <source>
        <dbReference type="Proteomes" id="UP001197795"/>
    </source>
</evidence>
<gene>
    <name evidence="6" type="ORF">LKD75_11895</name>
</gene>
<keyword evidence="7" id="KW-1185">Reference proteome</keyword>
<proteinExistence type="inferred from homology"/>
<sequence>MTKECKQQFTLRITQANSTQLIVILYEMTLQYLADGEQAVDDAGLVEAVHRARGCIKELLNSLHREYSPAGELSRLYLFCLRRLAVCEVRRDRTILEEIRKVIAPLCDAYRQIQDQDTSGPVMNNSQTVYAGLTYGRNQLTENMADQGTNRGMLV</sequence>
<dbReference type="RefSeq" id="WP_022312654.1">
    <property type="nucleotide sequence ID" value="NZ_JAJEPV010000029.1"/>
</dbReference>
<comment type="subcellular location">
    <subcellularLocation>
        <location evidence="1">Cytoplasm</location>
        <location evidence="1">Cytosol</location>
    </subcellularLocation>
</comment>
<dbReference type="GO" id="GO:0005829">
    <property type="term" value="C:cytosol"/>
    <property type="evidence" value="ECO:0007669"/>
    <property type="project" value="UniProtKB-SubCell"/>
</dbReference>
<comment type="similarity">
    <text evidence="2">Belongs to the FliS family.</text>
</comment>